<dbReference type="Proteomes" id="UP001378592">
    <property type="component" value="Unassembled WGS sequence"/>
</dbReference>
<name>A0AAN9WC56_9ORTH</name>
<keyword evidence="6" id="KW-1185">Reference proteome</keyword>
<reference evidence="5 6" key="1">
    <citation type="submission" date="2024-03" db="EMBL/GenBank/DDBJ databases">
        <title>The genome assembly and annotation of the cricket Gryllus longicercus Weissman &amp; Gray.</title>
        <authorList>
            <person name="Szrajer S."/>
            <person name="Gray D."/>
            <person name="Ylla G."/>
        </authorList>
    </citation>
    <scope>NUCLEOTIDE SEQUENCE [LARGE SCALE GENOMIC DNA]</scope>
    <source>
        <strain evidence="5">DAG 2021-001</strain>
        <tissue evidence="5">Whole body minus gut</tissue>
    </source>
</reference>
<comment type="subcellular location">
    <subcellularLocation>
        <location evidence="1">Nucleus</location>
    </subcellularLocation>
</comment>
<organism evidence="5 6">
    <name type="scientific">Gryllus longicercus</name>
    <dbReference type="NCBI Taxonomy" id="2509291"/>
    <lineage>
        <taxon>Eukaryota</taxon>
        <taxon>Metazoa</taxon>
        <taxon>Ecdysozoa</taxon>
        <taxon>Arthropoda</taxon>
        <taxon>Hexapoda</taxon>
        <taxon>Insecta</taxon>
        <taxon>Pterygota</taxon>
        <taxon>Neoptera</taxon>
        <taxon>Polyneoptera</taxon>
        <taxon>Orthoptera</taxon>
        <taxon>Ensifera</taxon>
        <taxon>Gryllidea</taxon>
        <taxon>Grylloidea</taxon>
        <taxon>Gryllidae</taxon>
        <taxon>Gryllinae</taxon>
        <taxon>Gryllus</taxon>
    </lineage>
</organism>
<feature type="domain" description="Insertion element IS150 protein InsJ-like helix-turn-helix" evidence="4">
    <location>
        <begin position="247"/>
        <end position="287"/>
    </location>
</feature>
<dbReference type="InterPro" id="IPR055247">
    <property type="entry name" value="InsJ-like_HTH"/>
</dbReference>
<sequence length="578" mass="64474">MHNIVVEAESIIKLEEVNFELLKEAKVGSHVEEPIMIKNPVKDDIVVEAESIIKLEEVKEEPNDYVESSWTFLGEVQPPVPLMEPKEEVAEVKQEEEVEAQTSLPLLEPMEEVAEIKQEEEELDPPAAVFIKCGTGEIQAEGEGPLAPCNDDNSVDSPLQKARYLCPIEGVFKMAEEEETSGRTTSDKSTGSSSEDDDDHGSHDNQDDHDEEEEEGVSEDTVKKSVLARFGSRTHVACKSHYDPLVKRRVVELALSGECSVSAAARRCGVSERTAQGWMTLWLQTGDVRRRKGSGVWRISTPEEDALLLAVASRSNSFGRSTQLKKALAFPGSTGTLRRRLRAAGLGTGRGANWYPKLMDGQRVDRVAFALDNARRDWGRVVFSSACVFSAGEGGPVRVFRPQVTQHNAGYVPEPPRCGRASVACWGWMSARGVGVVQRVAAAPLAAQYLHILENVMLPSVRVLYPEEPFFFQQDQHRVHKTDFVQEWFASQQEFELLDWPPCSADLNPMEDVWAKTKQEMADKWPSPQPKTSDALWELVADAWDEVASKADFAAELVRSLPRRMRQVTENEGYWVAL</sequence>
<feature type="region of interest" description="Disordered" evidence="2">
    <location>
        <begin position="175"/>
        <end position="223"/>
    </location>
</feature>
<evidence type="ECO:0008006" key="7">
    <source>
        <dbReference type="Google" id="ProtNLM"/>
    </source>
</evidence>
<dbReference type="EMBL" id="JAZDUA010000010">
    <property type="protein sequence ID" value="KAK7873662.1"/>
    <property type="molecule type" value="Genomic_DNA"/>
</dbReference>
<feature type="compositionally biased region" description="Acidic residues" evidence="2">
    <location>
        <begin position="207"/>
        <end position="218"/>
    </location>
</feature>
<dbReference type="GO" id="GO:0005634">
    <property type="term" value="C:nucleus"/>
    <property type="evidence" value="ECO:0007669"/>
    <property type="project" value="UniProtKB-SubCell"/>
</dbReference>
<dbReference type="InterPro" id="IPR009057">
    <property type="entry name" value="Homeodomain-like_sf"/>
</dbReference>
<evidence type="ECO:0000256" key="2">
    <source>
        <dbReference type="SAM" id="MobiDB-lite"/>
    </source>
</evidence>
<gene>
    <name evidence="5" type="ORF">R5R35_013202</name>
</gene>
<dbReference type="SUPFAM" id="SSF46689">
    <property type="entry name" value="Homeodomain-like"/>
    <property type="match status" value="1"/>
</dbReference>
<evidence type="ECO:0000259" key="4">
    <source>
        <dbReference type="Pfam" id="PF13518"/>
    </source>
</evidence>
<dbReference type="AlphaFoldDB" id="A0AAN9WC56"/>
<evidence type="ECO:0000259" key="3">
    <source>
        <dbReference type="Pfam" id="PF13358"/>
    </source>
</evidence>
<dbReference type="Pfam" id="PF13518">
    <property type="entry name" value="HTH_28"/>
    <property type="match status" value="1"/>
</dbReference>
<comment type="caution">
    <text evidence="5">The sequence shown here is derived from an EMBL/GenBank/DDBJ whole genome shotgun (WGS) entry which is preliminary data.</text>
</comment>
<dbReference type="InterPro" id="IPR038717">
    <property type="entry name" value="Tc1-like_DDE_dom"/>
</dbReference>
<accession>A0AAN9WC56</accession>
<feature type="compositionally biased region" description="Low complexity" evidence="2">
    <location>
        <begin position="182"/>
        <end position="193"/>
    </location>
</feature>
<dbReference type="Pfam" id="PF13358">
    <property type="entry name" value="DDE_3"/>
    <property type="match status" value="1"/>
</dbReference>
<proteinExistence type="predicted"/>
<evidence type="ECO:0000313" key="6">
    <source>
        <dbReference type="Proteomes" id="UP001378592"/>
    </source>
</evidence>
<protein>
    <recommendedName>
        <fullName evidence="7">Tc1-like transposase DDE domain-containing protein</fullName>
    </recommendedName>
</protein>
<dbReference type="InterPro" id="IPR036397">
    <property type="entry name" value="RNaseH_sf"/>
</dbReference>
<evidence type="ECO:0000256" key="1">
    <source>
        <dbReference type="ARBA" id="ARBA00004123"/>
    </source>
</evidence>
<evidence type="ECO:0000313" key="5">
    <source>
        <dbReference type="EMBL" id="KAK7873662.1"/>
    </source>
</evidence>
<feature type="domain" description="Tc1-like transposase DDE" evidence="3">
    <location>
        <begin position="469"/>
        <end position="523"/>
    </location>
</feature>
<dbReference type="GO" id="GO:0003676">
    <property type="term" value="F:nucleic acid binding"/>
    <property type="evidence" value="ECO:0007669"/>
    <property type="project" value="InterPro"/>
</dbReference>
<dbReference type="Gene3D" id="3.30.420.10">
    <property type="entry name" value="Ribonuclease H-like superfamily/Ribonuclease H"/>
    <property type="match status" value="1"/>
</dbReference>